<keyword evidence="3" id="KW-0805">Transcription regulation</keyword>
<organism evidence="7 8">
    <name type="scientific">Acinetobacter qingfengensis</name>
    <dbReference type="NCBI Taxonomy" id="1262585"/>
    <lineage>
        <taxon>Bacteria</taxon>
        <taxon>Pseudomonadati</taxon>
        <taxon>Pseudomonadota</taxon>
        <taxon>Gammaproteobacteria</taxon>
        <taxon>Moraxellales</taxon>
        <taxon>Moraxellaceae</taxon>
        <taxon>Acinetobacter</taxon>
    </lineage>
</organism>
<keyword evidence="4" id="KW-0238">DNA-binding</keyword>
<dbReference type="Gene3D" id="3.40.640.10">
    <property type="entry name" value="Type I PLP-dependent aspartate aminotransferase-like (Major domain)"/>
    <property type="match status" value="1"/>
</dbReference>
<evidence type="ECO:0000313" key="8">
    <source>
        <dbReference type="Proteomes" id="UP000185895"/>
    </source>
</evidence>
<gene>
    <name evidence="7" type="ORF">BJI46_07555</name>
</gene>
<proteinExistence type="inferred from homology"/>
<dbReference type="AlphaFoldDB" id="A0A1E7RF41"/>
<evidence type="ECO:0000313" key="7">
    <source>
        <dbReference type="EMBL" id="OEY97913.1"/>
    </source>
</evidence>
<dbReference type="Proteomes" id="UP000185895">
    <property type="component" value="Unassembled WGS sequence"/>
</dbReference>
<keyword evidence="8" id="KW-1185">Reference proteome</keyword>
<dbReference type="PANTHER" id="PTHR46577:SF2">
    <property type="entry name" value="TRANSCRIPTIONAL REGULATORY PROTEIN"/>
    <property type="match status" value="1"/>
</dbReference>
<dbReference type="InterPro" id="IPR015421">
    <property type="entry name" value="PyrdxlP-dep_Trfase_major"/>
</dbReference>
<comment type="similarity">
    <text evidence="1">In the C-terminal section; belongs to the class-I pyridoxal-phosphate-dependent aminotransferase family.</text>
</comment>
<dbReference type="CDD" id="cd07377">
    <property type="entry name" value="WHTH_GntR"/>
    <property type="match status" value="1"/>
</dbReference>
<dbReference type="RefSeq" id="WP_070068667.1">
    <property type="nucleotide sequence ID" value="NZ_MKKK01000002.1"/>
</dbReference>
<dbReference type="CDD" id="cd00609">
    <property type="entry name" value="AAT_like"/>
    <property type="match status" value="1"/>
</dbReference>
<sequence length="477" mass="54607">MMFYYQRLAKQITEKIDHGELEVGDKLLSIRQFAHQHQVSINTAKGCYQLLEANGKIVVKQKSGYYVAEKFEKLIPPEQDFTSYPREVSNLEILVEIQQTAIQPNYINLGTIQLDPEFIPVSNLRRSLNRALKHAKPEDFLYCDRRGHAQLIQALVEHWREDGLYIDKQDVFISSGCLPAIALLIQVLTQENDSIIVPCPTFNGHLQLIANLNRQIIEIPASGHGIDLERLEQVMQSGQAKVCLLTANFQNPLGYCLTHQQKQDIAQCAARYQCMVIEDDFFAECGFDNVRPLPIKYWDKNGYVIWCGSISKSISSAYRVGWFCIGEQSHDLKTRLTAQNPPVSTPLQLGLADFIHSRAYHEYLCRLRPKLKVQIIDYIRFIREIFDKVLIEIRQPEGGYVLWLKLHPQLDSKDVYYAAKILHINIVPGIVFSEDAKHIQYLRLNAGHKLTSNIKNALQKIATCCEHILAHKVKNNG</sequence>
<dbReference type="Gene3D" id="3.90.1150.10">
    <property type="entry name" value="Aspartate Aminotransferase, domain 1"/>
    <property type="match status" value="1"/>
</dbReference>
<dbReference type="InterPro" id="IPR015424">
    <property type="entry name" value="PyrdxlP-dep_Trfase"/>
</dbReference>
<dbReference type="Gene3D" id="1.10.10.10">
    <property type="entry name" value="Winged helix-like DNA-binding domain superfamily/Winged helix DNA-binding domain"/>
    <property type="match status" value="1"/>
</dbReference>
<dbReference type="GO" id="GO:0030170">
    <property type="term" value="F:pyridoxal phosphate binding"/>
    <property type="evidence" value="ECO:0007669"/>
    <property type="project" value="InterPro"/>
</dbReference>
<evidence type="ECO:0000256" key="4">
    <source>
        <dbReference type="ARBA" id="ARBA00023125"/>
    </source>
</evidence>
<accession>A0A1E7RF41</accession>
<dbReference type="InterPro" id="IPR000524">
    <property type="entry name" value="Tscrpt_reg_HTH_GntR"/>
</dbReference>
<dbReference type="InterPro" id="IPR004839">
    <property type="entry name" value="Aminotransferase_I/II_large"/>
</dbReference>
<comment type="caution">
    <text evidence="7">The sequence shown here is derived from an EMBL/GenBank/DDBJ whole genome shotgun (WGS) entry which is preliminary data.</text>
</comment>
<dbReference type="SUPFAM" id="SSF46785">
    <property type="entry name" value="Winged helix' DNA-binding domain"/>
    <property type="match status" value="1"/>
</dbReference>
<dbReference type="SUPFAM" id="SSF53383">
    <property type="entry name" value="PLP-dependent transferases"/>
    <property type="match status" value="1"/>
</dbReference>
<dbReference type="InterPro" id="IPR015422">
    <property type="entry name" value="PyrdxlP-dep_Trfase_small"/>
</dbReference>
<protein>
    <submittedName>
        <fullName evidence="7">GntR family transcriptional regulator</fullName>
    </submittedName>
</protein>
<evidence type="ECO:0000256" key="1">
    <source>
        <dbReference type="ARBA" id="ARBA00005384"/>
    </source>
</evidence>
<dbReference type="InterPro" id="IPR051446">
    <property type="entry name" value="HTH_trans_reg/aminotransferase"/>
</dbReference>
<evidence type="ECO:0000256" key="2">
    <source>
        <dbReference type="ARBA" id="ARBA00022898"/>
    </source>
</evidence>
<evidence type="ECO:0000259" key="6">
    <source>
        <dbReference type="PROSITE" id="PS50949"/>
    </source>
</evidence>
<keyword evidence="5" id="KW-0804">Transcription</keyword>
<evidence type="ECO:0000256" key="5">
    <source>
        <dbReference type="ARBA" id="ARBA00023163"/>
    </source>
</evidence>
<dbReference type="SMART" id="SM00345">
    <property type="entry name" value="HTH_GNTR"/>
    <property type="match status" value="1"/>
</dbReference>
<dbReference type="PROSITE" id="PS50949">
    <property type="entry name" value="HTH_GNTR"/>
    <property type="match status" value="1"/>
</dbReference>
<dbReference type="Pfam" id="PF00392">
    <property type="entry name" value="GntR"/>
    <property type="match status" value="1"/>
</dbReference>
<dbReference type="Pfam" id="PF00155">
    <property type="entry name" value="Aminotran_1_2"/>
    <property type="match status" value="1"/>
</dbReference>
<feature type="domain" description="HTH gntR-type" evidence="6">
    <location>
        <begin position="2"/>
        <end position="70"/>
    </location>
</feature>
<dbReference type="OrthoDB" id="9804020at2"/>
<keyword evidence="2" id="KW-0663">Pyridoxal phosphate</keyword>
<name>A0A1E7RF41_9GAMM</name>
<dbReference type="GO" id="GO:0003700">
    <property type="term" value="F:DNA-binding transcription factor activity"/>
    <property type="evidence" value="ECO:0007669"/>
    <property type="project" value="InterPro"/>
</dbReference>
<dbReference type="InterPro" id="IPR036388">
    <property type="entry name" value="WH-like_DNA-bd_sf"/>
</dbReference>
<dbReference type="STRING" id="1262585.BJI46_07555"/>
<evidence type="ECO:0000256" key="3">
    <source>
        <dbReference type="ARBA" id="ARBA00023015"/>
    </source>
</evidence>
<dbReference type="EMBL" id="MKKK01000002">
    <property type="protein sequence ID" value="OEY97913.1"/>
    <property type="molecule type" value="Genomic_DNA"/>
</dbReference>
<dbReference type="GO" id="GO:0003677">
    <property type="term" value="F:DNA binding"/>
    <property type="evidence" value="ECO:0007669"/>
    <property type="project" value="UniProtKB-KW"/>
</dbReference>
<dbReference type="InterPro" id="IPR036390">
    <property type="entry name" value="WH_DNA-bd_sf"/>
</dbReference>
<dbReference type="PANTHER" id="PTHR46577">
    <property type="entry name" value="HTH-TYPE TRANSCRIPTIONAL REGULATORY PROTEIN GABR"/>
    <property type="match status" value="1"/>
</dbReference>
<reference evidence="7 8" key="1">
    <citation type="submission" date="2016-09" db="EMBL/GenBank/DDBJ databases">
        <authorList>
            <person name="Capua I."/>
            <person name="De Benedictis P."/>
            <person name="Joannis T."/>
            <person name="Lombin L.H."/>
            <person name="Cattoli G."/>
        </authorList>
    </citation>
    <scope>NUCLEOTIDE SEQUENCE [LARGE SCALE GENOMIC DNA]</scope>
    <source>
        <strain evidence="7 8">ANC 4671</strain>
    </source>
</reference>